<name>A0ABU6N9I3_9BACI</name>
<proteinExistence type="predicted"/>
<dbReference type="RefSeq" id="WP_327967824.1">
    <property type="nucleotide sequence ID" value="NZ_JARMQG010000121.1"/>
</dbReference>
<keyword evidence="4" id="KW-1185">Reference proteome</keyword>
<dbReference type="EMBL" id="JARMQG010000121">
    <property type="protein sequence ID" value="MED3562866.1"/>
    <property type="molecule type" value="Genomic_DNA"/>
</dbReference>
<reference evidence="3 4" key="1">
    <citation type="submission" date="2023-03" db="EMBL/GenBank/DDBJ databases">
        <title>Bacillus Genome Sequencing.</title>
        <authorList>
            <person name="Dunlap C."/>
        </authorList>
    </citation>
    <scope>NUCLEOTIDE SEQUENCE [LARGE SCALE GENOMIC DNA]</scope>
    <source>
        <strain evidence="3 4">B-14544</strain>
    </source>
</reference>
<organism evidence="3 4">
    <name type="scientific">Bacillus xiapuensis</name>
    <dbReference type="NCBI Taxonomy" id="2014075"/>
    <lineage>
        <taxon>Bacteria</taxon>
        <taxon>Bacillati</taxon>
        <taxon>Bacillota</taxon>
        <taxon>Bacilli</taxon>
        <taxon>Bacillales</taxon>
        <taxon>Bacillaceae</taxon>
        <taxon>Bacillus</taxon>
    </lineage>
</organism>
<sequence>MNFFIVDDAATIRGMLTNIIEEEGLGEVVGEASDGAEVDAYNLAAQEVDILMIDLLMPIRDGIETVREIVPYFRGKIIMISQVETKDMISEAYSLGVEHYITKPINRLEVVSVIKKVSEYLLLEKSLHHIQKSLSFLTKHNQNSRRVENSLPSKPPTFISIGKSILLELGIVGKTGEKDLLDLLEILHQLDMEGNRELPPLKELYELAAQKRLGSTVSQEDVRKEGKAVEQRIRRILQQVLEHLASLGLTDYANPTFEYFSSKLFDYTQVRMKMLELEGKNPSSPTRIDIKKFLLALHMEAKGRR</sequence>
<evidence type="ECO:0000313" key="4">
    <source>
        <dbReference type="Proteomes" id="UP001330749"/>
    </source>
</evidence>
<accession>A0ABU6N9I3</accession>
<dbReference type="PROSITE" id="PS50110">
    <property type="entry name" value="RESPONSE_REGULATORY"/>
    <property type="match status" value="1"/>
</dbReference>
<dbReference type="PANTHER" id="PTHR43228">
    <property type="entry name" value="TWO-COMPONENT RESPONSE REGULATOR"/>
    <property type="match status" value="1"/>
</dbReference>
<feature type="modified residue" description="4-aspartylphosphate" evidence="1">
    <location>
        <position position="54"/>
    </location>
</feature>
<comment type="caution">
    <text evidence="3">The sequence shown here is derived from an EMBL/GenBank/DDBJ whole genome shotgun (WGS) entry which is preliminary data.</text>
</comment>
<dbReference type="SUPFAM" id="SSF52172">
    <property type="entry name" value="CheY-like"/>
    <property type="match status" value="1"/>
</dbReference>
<dbReference type="InterPro" id="IPR052048">
    <property type="entry name" value="ST_Response_Regulator"/>
</dbReference>
<dbReference type="Pfam" id="PF08664">
    <property type="entry name" value="YcbB"/>
    <property type="match status" value="1"/>
</dbReference>
<dbReference type="SMART" id="SM00448">
    <property type="entry name" value="REC"/>
    <property type="match status" value="1"/>
</dbReference>
<dbReference type="PANTHER" id="PTHR43228:SF8">
    <property type="entry name" value="TRANSCRIPTIONAL REGULATORY PROTEIN GLNL"/>
    <property type="match status" value="1"/>
</dbReference>
<dbReference type="Gene3D" id="3.40.50.2300">
    <property type="match status" value="1"/>
</dbReference>
<gene>
    <name evidence="3" type="ORF">P4447_10430</name>
</gene>
<dbReference type="Proteomes" id="UP001330749">
    <property type="component" value="Unassembled WGS sequence"/>
</dbReference>
<evidence type="ECO:0000313" key="3">
    <source>
        <dbReference type="EMBL" id="MED3562866.1"/>
    </source>
</evidence>
<evidence type="ECO:0000259" key="2">
    <source>
        <dbReference type="PROSITE" id="PS50110"/>
    </source>
</evidence>
<feature type="domain" description="Response regulatory" evidence="2">
    <location>
        <begin position="2"/>
        <end position="118"/>
    </location>
</feature>
<dbReference type="InterPro" id="IPR011006">
    <property type="entry name" value="CheY-like_superfamily"/>
</dbReference>
<dbReference type="Pfam" id="PF00072">
    <property type="entry name" value="Response_reg"/>
    <property type="match status" value="1"/>
</dbReference>
<keyword evidence="1" id="KW-0597">Phosphoprotein</keyword>
<dbReference type="InterPro" id="IPR001789">
    <property type="entry name" value="Sig_transdc_resp-reg_receiver"/>
</dbReference>
<dbReference type="InterPro" id="IPR013972">
    <property type="entry name" value="YcbB"/>
</dbReference>
<protein>
    <submittedName>
        <fullName evidence="3">Response regulator</fullName>
    </submittedName>
</protein>
<evidence type="ECO:0000256" key="1">
    <source>
        <dbReference type="PROSITE-ProRule" id="PRU00169"/>
    </source>
</evidence>